<dbReference type="CTD" id="108711006"/>
<dbReference type="InterPro" id="IPR036388">
    <property type="entry name" value="WH-like_DNA-bd_sf"/>
</dbReference>
<dbReference type="CDD" id="cd04405">
    <property type="entry name" value="RhoGAP_BRCC3-like"/>
    <property type="match status" value="1"/>
</dbReference>
<feature type="domain" description="DEP" evidence="1">
    <location>
        <begin position="42"/>
        <end position="132"/>
    </location>
</feature>
<evidence type="ECO:0000313" key="5">
    <source>
        <dbReference type="Xenbase" id="XB-GENE-17338709"/>
    </source>
</evidence>
<evidence type="ECO:0000313" key="3">
    <source>
        <dbReference type="RefSeq" id="XP_018107791.1"/>
    </source>
</evidence>
<evidence type="ECO:0000259" key="1">
    <source>
        <dbReference type="PROSITE" id="PS50186"/>
    </source>
</evidence>
<dbReference type="PANTHER" id="PTHR16206">
    <property type="entry name" value="DEP DOMAIN-CONTAINING"/>
    <property type="match status" value="1"/>
</dbReference>
<dbReference type="Proteomes" id="UP000186698">
    <property type="component" value="Chromosome 3L"/>
</dbReference>
<dbReference type="PROSITE" id="PS50186">
    <property type="entry name" value="DEP"/>
    <property type="match status" value="1"/>
</dbReference>
<dbReference type="SUPFAM" id="SSF46785">
    <property type="entry name" value="Winged helix' DNA-binding domain"/>
    <property type="match status" value="1"/>
</dbReference>
<organism evidence="3">
    <name type="scientific">Xenopus laevis</name>
    <name type="common">African clawed frog</name>
    <dbReference type="NCBI Taxonomy" id="8355"/>
    <lineage>
        <taxon>Eukaryota</taxon>
        <taxon>Metazoa</taxon>
        <taxon>Chordata</taxon>
        <taxon>Craniata</taxon>
        <taxon>Vertebrata</taxon>
        <taxon>Euteleostomi</taxon>
        <taxon>Amphibia</taxon>
        <taxon>Batrachia</taxon>
        <taxon>Anura</taxon>
        <taxon>Pipoidea</taxon>
        <taxon>Pipidae</taxon>
        <taxon>Xenopodinae</taxon>
        <taxon>Xenopus</taxon>
        <taxon>Xenopus</taxon>
    </lineage>
</organism>
<accession>A0A1L8GY04</accession>
<dbReference type="RefSeq" id="XP_041442191.1">
    <property type="nucleotide sequence ID" value="XM_041586257.1"/>
</dbReference>
<dbReference type="Bgee" id="108711006">
    <property type="expression patterns" value="Expressed in egg cell and 18 other cell types or tissues"/>
</dbReference>
<dbReference type="Xenbase" id="XB-GENE-17338709">
    <property type="gene designation" value="depdc4.L"/>
</dbReference>
<dbReference type="GO" id="GO:0035556">
    <property type="term" value="P:intracellular signal transduction"/>
    <property type="evidence" value="ECO:0007669"/>
    <property type="project" value="InterPro"/>
</dbReference>
<dbReference type="SMART" id="SM00049">
    <property type="entry name" value="DEP"/>
    <property type="match status" value="1"/>
</dbReference>
<keyword evidence="2" id="KW-1185">Reference proteome</keyword>
<protein>
    <submittedName>
        <fullName evidence="3 4">DEP domain-containing protein 4</fullName>
    </submittedName>
</protein>
<evidence type="ECO:0000313" key="4">
    <source>
        <dbReference type="RefSeq" id="XP_041442191.1"/>
    </source>
</evidence>
<gene>
    <name evidence="3 4 5" type="primary">depdc4.L</name>
</gene>
<dbReference type="PaxDb" id="8355-A0A1L8GY04"/>
<evidence type="ECO:0000313" key="2">
    <source>
        <dbReference type="Proteomes" id="UP000186698"/>
    </source>
</evidence>
<dbReference type="Gene3D" id="1.10.10.10">
    <property type="entry name" value="Winged helix-like DNA-binding domain superfamily/Winged helix DNA-binding domain"/>
    <property type="match status" value="1"/>
</dbReference>
<dbReference type="STRING" id="8355.A0A1L8GY04"/>
<dbReference type="PANTHER" id="PTHR16206:SF10">
    <property type="entry name" value="DEP DOMAIN-CONTAINING PROTEIN 4"/>
    <property type="match status" value="1"/>
</dbReference>
<dbReference type="CDD" id="cd04446">
    <property type="entry name" value="DEP_DEPDC4"/>
    <property type="match status" value="1"/>
</dbReference>
<dbReference type="OrthoDB" id="276323at2759"/>
<dbReference type="AGR" id="Xenbase:XB-GENE-17338709"/>
<dbReference type="AlphaFoldDB" id="A0A1L8GY04"/>
<reference evidence="3" key="1">
    <citation type="submission" date="2022-04" db="UniProtKB">
        <authorList>
            <consortium name="RefSeq"/>
        </authorList>
    </citation>
    <scope>IDENTIFICATION</scope>
    <source>
        <strain evidence="3 4">J_2021</strain>
        <tissue evidence="3 4">Erythrocytes</tissue>
    </source>
</reference>
<dbReference type="Pfam" id="PF00610">
    <property type="entry name" value="DEP"/>
    <property type="match status" value="1"/>
</dbReference>
<dbReference type="GeneID" id="108711006"/>
<sequence length="508" mass="59057">MAAELTSRFRRIRSMGELRARRRGCVGPFQATQLWNSIIHALKTQVEVKSRRQHLRTYHNCFTGSDAVDVVLCHLMQNMFLSSLDLSRTKGIQLCQALMDHKIFEPLNVKVFKTETEQVFEDSNNHFYRFIESKGPVELLAGEKVKRRSRSGYASTISNPRALDTENEKLHQLLNCICEHPNANLNPTLTKPVHAISQKDTENIWKQQIILRLLQLIEIPMLEDIFESPVKTDQKKNFSDLIVSNTFLDREILQTLNLPKLDRWLITAVDCLEYFPDQQIVMLAQQLPHSSNLNEDIDLCKKMLFDLIAKYYTQEREAFLNSLHLNFLMGIIELLECGKQAQALEAVQLYLKLLVPKAKEELRRLLTFMAVASELDSYKVHKQFDNKMVVVRTFTKVLVQNTTIPKQQCEDFTTFLLENYTEIFKTPIILLDLVSTKLRSLHNGMDPDTISGFTFCQQWTPEEYDKLQHHYTACELQQLKEEIGRNSAIPEKKKKKILKEFHKYHPSA</sequence>
<dbReference type="RefSeq" id="XP_018107791.1">
    <property type="nucleotide sequence ID" value="XM_018252302.2"/>
</dbReference>
<dbReference type="KEGG" id="xla:108711006"/>
<dbReference type="OMA" id="LMQNVVF"/>
<name>A0A1L8GY04_XENLA</name>
<proteinExistence type="predicted"/>
<dbReference type="InterPro" id="IPR000591">
    <property type="entry name" value="DEP_dom"/>
</dbReference>
<dbReference type="InterPro" id="IPR036390">
    <property type="entry name" value="WH_DNA-bd_sf"/>
</dbReference>